<evidence type="ECO:0000256" key="1">
    <source>
        <dbReference type="ARBA" id="ARBA00023015"/>
    </source>
</evidence>
<feature type="domain" description="HTH araC/xylS-type" evidence="4">
    <location>
        <begin position="225"/>
        <end position="323"/>
    </location>
</feature>
<dbReference type="PANTHER" id="PTHR47893:SF1">
    <property type="entry name" value="REGULATORY PROTEIN PCHR"/>
    <property type="match status" value="1"/>
</dbReference>
<protein>
    <submittedName>
        <fullName evidence="5">Helix-turn-helix domain-containing protein</fullName>
    </submittedName>
</protein>
<dbReference type="GO" id="GO:0003700">
    <property type="term" value="F:DNA-binding transcription factor activity"/>
    <property type="evidence" value="ECO:0007669"/>
    <property type="project" value="InterPro"/>
</dbReference>
<dbReference type="PROSITE" id="PS01124">
    <property type="entry name" value="HTH_ARAC_FAMILY_2"/>
    <property type="match status" value="1"/>
</dbReference>
<dbReference type="InterPro" id="IPR053142">
    <property type="entry name" value="PchR_regulatory_protein"/>
</dbReference>
<evidence type="ECO:0000313" key="6">
    <source>
        <dbReference type="Proteomes" id="UP000646053"/>
    </source>
</evidence>
<gene>
    <name evidence="5" type="ORF">GS601_12295</name>
</gene>
<dbReference type="InterPro" id="IPR009057">
    <property type="entry name" value="Homeodomain-like_sf"/>
</dbReference>
<evidence type="ECO:0000259" key="4">
    <source>
        <dbReference type="PROSITE" id="PS01124"/>
    </source>
</evidence>
<proteinExistence type="predicted"/>
<sequence>MALTISGHACEALFEVMLEQSQYVDPEDEMDVVVPYPSELGSGQVRVIELREELHLEIEYYQQYRDLVVSYEEQQNHVRVGFHLSGFHRDSLVTVCPGEYALSGSGINPEGTFNSLAIEPVREVAFYISTSHIQSFFGELPLALQPLIRPLDQISFAQTYRTTPAIQVILHQLLQCPYHGILKRRYLETKVWELLLLAVSPLLIDSEALIKPSKKLKSEEVDRIHAARKILLQRLDHPPSLMELARLVGLNDRALKQGFRACFGTTTFGYLHQYRLDQARQLLATGDLKVEEVAQQVGFSNRSYFAEAFRKKFGVNPGDYARQQRQWR</sequence>
<dbReference type="Proteomes" id="UP000646053">
    <property type="component" value="Unassembled WGS sequence"/>
</dbReference>
<name>A0A8J7Z803_9CYAN</name>
<organism evidence="5 6">
    <name type="scientific">Myxacorys almedinensis A</name>
    <dbReference type="NCBI Taxonomy" id="2690445"/>
    <lineage>
        <taxon>Bacteria</taxon>
        <taxon>Bacillati</taxon>
        <taxon>Cyanobacteriota</taxon>
        <taxon>Cyanophyceae</taxon>
        <taxon>Leptolyngbyales</taxon>
        <taxon>Leptolyngbyaceae</taxon>
        <taxon>Myxacorys</taxon>
        <taxon>Myxacorys almedinensis</taxon>
    </lineage>
</organism>
<evidence type="ECO:0000313" key="5">
    <source>
        <dbReference type="EMBL" id="NDJ18058.1"/>
    </source>
</evidence>
<dbReference type="PROSITE" id="PS00041">
    <property type="entry name" value="HTH_ARAC_FAMILY_1"/>
    <property type="match status" value="1"/>
</dbReference>
<keyword evidence="1" id="KW-0805">Transcription regulation</keyword>
<dbReference type="InterPro" id="IPR020449">
    <property type="entry name" value="Tscrpt_reg_AraC-type_HTH"/>
</dbReference>
<dbReference type="GO" id="GO:0043565">
    <property type="term" value="F:sequence-specific DNA binding"/>
    <property type="evidence" value="ECO:0007669"/>
    <property type="project" value="InterPro"/>
</dbReference>
<dbReference type="Gene3D" id="1.10.10.60">
    <property type="entry name" value="Homeodomain-like"/>
    <property type="match status" value="2"/>
</dbReference>
<comment type="caution">
    <text evidence="5">The sequence shown here is derived from an EMBL/GenBank/DDBJ whole genome shotgun (WGS) entry which is preliminary data.</text>
</comment>
<dbReference type="Pfam" id="PF12833">
    <property type="entry name" value="HTH_18"/>
    <property type="match status" value="1"/>
</dbReference>
<dbReference type="SMART" id="SM00342">
    <property type="entry name" value="HTH_ARAC"/>
    <property type="match status" value="1"/>
</dbReference>
<dbReference type="PANTHER" id="PTHR47893">
    <property type="entry name" value="REGULATORY PROTEIN PCHR"/>
    <property type="match status" value="1"/>
</dbReference>
<dbReference type="InterPro" id="IPR018062">
    <property type="entry name" value="HTH_AraC-typ_CS"/>
</dbReference>
<dbReference type="RefSeq" id="WP_162423571.1">
    <property type="nucleotide sequence ID" value="NZ_WVIE01000012.1"/>
</dbReference>
<keyword evidence="6" id="KW-1185">Reference proteome</keyword>
<keyword evidence="2" id="KW-0238">DNA-binding</keyword>
<dbReference type="PRINTS" id="PR00032">
    <property type="entry name" value="HTHARAC"/>
</dbReference>
<dbReference type="EMBL" id="WVIE01000012">
    <property type="protein sequence ID" value="NDJ18058.1"/>
    <property type="molecule type" value="Genomic_DNA"/>
</dbReference>
<evidence type="ECO:0000256" key="3">
    <source>
        <dbReference type="ARBA" id="ARBA00023163"/>
    </source>
</evidence>
<dbReference type="SUPFAM" id="SSF46689">
    <property type="entry name" value="Homeodomain-like"/>
    <property type="match status" value="2"/>
</dbReference>
<dbReference type="InterPro" id="IPR018060">
    <property type="entry name" value="HTH_AraC"/>
</dbReference>
<accession>A0A8J7Z803</accession>
<evidence type="ECO:0000256" key="2">
    <source>
        <dbReference type="ARBA" id="ARBA00023125"/>
    </source>
</evidence>
<reference evidence="5" key="1">
    <citation type="submission" date="2019-12" db="EMBL/GenBank/DDBJ databases">
        <title>High-Quality draft genome sequences of three cyanobacteria isolated from the limestone walls of the Old Cathedral of Coimbra.</title>
        <authorList>
            <person name="Tiago I."/>
            <person name="Soares F."/>
            <person name="Portugal A."/>
        </authorList>
    </citation>
    <scope>NUCLEOTIDE SEQUENCE</scope>
    <source>
        <strain evidence="5">A</strain>
    </source>
</reference>
<dbReference type="AlphaFoldDB" id="A0A8J7Z803"/>
<keyword evidence="3" id="KW-0804">Transcription</keyword>